<dbReference type="AlphaFoldDB" id="A0AB34K547"/>
<organism evidence="1 2">
    <name type="scientific">Prymnesium parvum</name>
    <name type="common">Toxic golden alga</name>
    <dbReference type="NCBI Taxonomy" id="97485"/>
    <lineage>
        <taxon>Eukaryota</taxon>
        <taxon>Haptista</taxon>
        <taxon>Haptophyta</taxon>
        <taxon>Prymnesiophyceae</taxon>
        <taxon>Prymnesiales</taxon>
        <taxon>Prymnesiaceae</taxon>
        <taxon>Prymnesium</taxon>
    </lineage>
</organism>
<name>A0AB34K547_PRYPA</name>
<evidence type="ECO:0000313" key="2">
    <source>
        <dbReference type="Proteomes" id="UP001515480"/>
    </source>
</evidence>
<dbReference type="Proteomes" id="UP001515480">
    <property type="component" value="Unassembled WGS sequence"/>
</dbReference>
<reference evidence="1 2" key="1">
    <citation type="journal article" date="2024" name="Science">
        <title>Giant polyketide synthase enzymes in the biosynthesis of giant marine polyether toxins.</title>
        <authorList>
            <person name="Fallon T.R."/>
            <person name="Shende V.V."/>
            <person name="Wierzbicki I.H."/>
            <person name="Pendleton A.L."/>
            <person name="Watervoot N.F."/>
            <person name="Auber R.P."/>
            <person name="Gonzalez D.J."/>
            <person name="Wisecaver J.H."/>
            <person name="Moore B.S."/>
        </authorList>
    </citation>
    <scope>NUCLEOTIDE SEQUENCE [LARGE SCALE GENOMIC DNA]</scope>
    <source>
        <strain evidence="1 2">12B1</strain>
    </source>
</reference>
<protein>
    <submittedName>
        <fullName evidence="1">Uncharacterized protein</fullName>
    </submittedName>
</protein>
<accession>A0AB34K547</accession>
<gene>
    <name evidence="1" type="ORF">AB1Y20_009681</name>
</gene>
<keyword evidence="2" id="KW-1185">Reference proteome</keyword>
<proteinExistence type="predicted"/>
<sequence length="67" mass="7081">MISISLESGIKLGLVGPGIGSFVAHDAVDPSNSSAKRTSLLRRFPAFLAMAEGLLDGRLPVTNCRLR</sequence>
<evidence type="ECO:0000313" key="1">
    <source>
        <dbReference type="EMBL" id="KAL1528327.1"/>
    </source>
</evidence>
<comment type="caution">
    <text evidence="1">The sequence shown here is derived from an EMBL/GenBank/DDBJ whole genome shotgun (WGS) entry which is preliminary data.</text>
</comment>
<dbReference type="EMBL" id="JBGBPQ010000002">
    <property type="protein sequence ID" value="KAL1528327.1"/>
    <property type="molecule type" value="Genomic_DNA"/>
</dbReference>